<evidence type="ECO:0000259" key="1">
    <source>
        <dbReference type="PROSITE" id="PS51154"/>
    </source>
</evidence>
<sequence length="376" mass="39999">MSPGAPQFEVASVLREVKTVRAEGVVRIRELDVPLLRRAAGAHSAAITDAWPVEVENLLRTAVSRLGGGDLEQAAGYSLGLGPGLRDRPAADRRRLAAQVYRVSVERFRKSQEEMVLAQIAEQVCWLAGIGPQRTSTARLPLLAPHLQHRSLRVGCRDVLLHVHPVELLRNVDVIVSPANTHFSLPAMFKASVSASLRRAGAVRDVTGDVTADPVHDALLGWRAAHGLLGRPALPGTVAPTEPGALAARGVRRIYHAAVAVPRPGTNDYDVAAQDVATAVARALALLSEERAAFTPSLRSICFPLLGAGRGGLPPQTSVSALWTALHSGTEEDTDIHLVVRRPLAADLLAETLGARERPPAALALPEAEEKGHECG</sequence>
<comment type="caution">
    <text evidence="2">The sequence shown here is derived from an EMBL/GenBank/DDBJ whole genome shotgun (WGS) entry which is preliminary data.</text>
</comment>
<dbReference type="EMBL" id="JACHNE010000001">
    <property type="protein sequence ID" value="MBB5798497.1"/>
    <property type="molecule type" value="Genomic_DNA"/>
</dbReference>
<keyword evidence="3" id="KW-1185">Reference proteome</keyword>
<reference evidence="2 3" key="1">
    <citation type="submission" date="2020-08" db="EMBL/GenBank/DDBJ databases">
        <title>Sequencing the genomes of 1000 actinobacteria strains.</title>
        <authorList>
            <person name="Klenk H.-P."/>
        </authorList>
    </citation>
    <scope>NUCLEOTIDE SEQUENCE [LARGE SCALE GENOMIC DNA]</scope>
    <source>
        <strain evidence="2 3">DSM 40084</strain>
    </source>
</reference>
<proteinExistence type="predicted"/>
<dbReference type="Gene3D" id="3.40.220.10">
    <property type="entry name" value="Leucine Aminopeptidase, subunit E, domain 1"/>
    <property type="match status" value="1"/>
</dbReference>
<gene>
    <name evidence="2" type="ORF">HDA41_006461</name>
</gene>
<protein>
    <submittedName>
        <fullName evidence="2">O-acetyl-ADP-ribose deacetylase (Regulator of RNase III)</fullName>
    </submittedName>
</protein>
<dbReference type="InterPro" id="IPR043472">
    <property type="entry name" value="Macro_dom-like"/>
</dbReference>
<organism evidence="2 3">
    <name type="scientific">Streptomyces caelestis</name>
    <dbReference type="NCBI Taxonomy" id="36816"/>
    <lineage>
        <taxon>Bacteria</taxon>
        <taxon>Bacillati</taxon>
        <taxon>Actinomycetota</taxon>
        <taxon>Actinomycetes</taxon>
        <taxon>Kitasatosporales</taxon>
        <taxon>Streptomycetaceae</taxon>
        <taxon>Streptomyces</taxon>
    </lineage>
</organism>
<dbReference type="PROSITE" id="PS51154">
    <property type="entry name" value="MACRO"/>
    <property type="match status" value="1"/>
</dbReference>
<dbReference type="InterPro" id="IPR002589">
    <property type="entry name" value="Macro_dom"/>
</dbReference>
<dbReference type="Proteomes" id="UP000590647">
    <property type="component" value="Unassembled WGS sequence"/>
</dbReference>
<accession>A0A7W9HA57</accession>
<feature type="domain" description="Macro" evidence="1">
    <location>
        <begin position="139"/>
        <end position="357"/>
    </location>
</feature>
<evidence type="ECO:0000313" key="3">
    <source>
        <dbReference type="Proteomes" id="UP000590647"/>
    </source>
</evidence>
<dbReference type="SUPFAM" id="SSF52949">
    <property type="entry name" value="Macro domain-like"/>
    <property type="match status" value="1"/>
</dbReference>
<name>A0A7W9HA57_9ACTN</name>
<dbReference type="AlphaFoldDB" id="A0A7W9HA57"/>
<dbReference type="RefSeq" id="WP_184990185.1">
    <property type="nucleotide sequence ID" value="NZ_JACHNE010000001.1"/>
</dbReference>
<evidence type="ECO:0000313" key="2">
    <source>
        <dbReference type="EMBL" id="MBB5798497.1"/>
    </source>
</evidence>